<accession>A0ACC2XEC2</accession>
<dbReference type="EMBL" id="JASBWV010000016">
    <property type="protein sequence ID" value="KAJ9121983.1"/>
    <property type="molecule type" value="Genomic_DNA"/>
</dbReference>
<organism evidence="1 2">
    <name type="scientific">Naganishia onofrii</name>
    <dbReference type="NCBI Taxonomy" id="1851511"/>
    <lineage>
        <taxon>Eukaryota</taxon>
        <taxon>Fungi</taxon>
        <taxon>Dikarya</taxon>
        <taxon>Basidiomycota</taxon>
        <taxon>Agaricomycotina</taxon>
        <taxon>Tremellomycetes</taxon>
        <taxon>Filobasidiales</taxon>
        <taxon>Filobasidiaceae</taxon>
        <taxon>Naganishia</taxon>
    </lineage>
</organism>
<reference evidence="1" key="1">
    <citation type="submission" date="2023-04" db="EMBL/GenBank/DDBJ databases">
        <title>Draft Genome sequencing of Naganishia species isolated from polar environments using Oxford Nanopore Technology.</title>
        <authorList>
            <person name="Leo P."/>
            <person name="Venkateswaran K."/>
        </authorList>
    </citation>
    <scope>NUCLEOTIDE SEQUENCE</scope>
    <source>
        <strain evidence="1">DBVPG 5303</strain>
    </source>
</reference>
<evidence type="ECO:0000313" key="2">
    <source>
        <dbReference type="Proteomes" id="UP001234202"/>
    </source>
</evidence>
<keyword evidence="2" id="KW-1185">Reference proteome</keyword>
<dbReference type="Proteomes" id="UP001234202">
    <property type="component" value="Unassembled WGS sequence"/>
</dbReference>
<sequence length="352" mass="39347">MVHKISIEKMSQDRHAASTSNSKVFGLLNGHGFGLFPTGRGNMAYGSGASRYDLEEDDDISTYRFGARRAGKTRTLTGGRSIRSLLTHSPSRSSLLVAIIVGIAFLLGRYTGLSLHPHPSIYPAPPFLIPPSQFDPLTYEQRLALSPVSTNRSLYPAPIPPTKRGHVVSNVLHYVYGLKDTGRTDGKGDEFPYYAYLAIRSALVNIKPEKAYFHYHNIPTGVWWDELVPKLTLIRHETVLSHIMGKELKHFAHKSDVIRLEALLVSGGIYLDIDVFVTRPFEPLMYHPTTLGMEASPDSRRTELEPEGLCNGVIIAQNGSEFLKRWRTTYETFDEGNWAGHSVVMPWVSPIE</sequence>
<proteinExistence type="predicted"/>
<protein>
    <submittedName>
        <fullName evidence="1">Uncharacterized protein</fullName>
    </submittedName>
</protein>
<gene>
    <name evidence="1" type="ORF">QFC24_004566</name>
</gene>
<evidence type="ECO:0000313" key="1">
    <source>
        <dbReference type="EMBL" id="KAJ9121983.1"/>
    </source>
</evidence>
<name>A0ACC2XEC2_9TREE</name>
<comment type="caution">
    <text evidence="1">The sequence shown here is derived from an EMBL/GenBank/DDBJ whole genome shotgun (WGS) entry which is preliminary data.</text>
</comment>